<sequence>MIKELNFELKYSRLSIIFQLFIGLSLAILLYQLLSPIWWLIAIILLSISFLFFLKQSRISQIAYLDQKSWSVAYSSQKIISRIEITKIIDYQLFMVIYFEGAPIKVAIIWFDQLSLQDWKKLKVLQKFY</sequence>
<proteinExistence type="predicted"/>
<keyword evidence="1" id="KW-1133">Transmembrane helix</keyword>
<evidence type="ECO:0000256" key="1">
    <source>
        <dbReference type="SAM" id="Phobius"/>
    </source>
</evidence>
<evidence type="ECO:0000313" key="2">
    <source>
        <dbReference type="EMBL" id="KHN67858.1"/>
    </source>
</evidence>
<gene>
    <name evidence="2" type="ORF">DH17_08950</name>
</gene>
<dbReference type="AlphaFoldDB" id="A0A0B2UER2"/>
<dbReference type="EMBL" id="JHQK01000003">
    <property type="protein sequence ID" value="KHN67858.1"/>
    <property type="molecule type" value="Genomic_DNA"/>
</dbReference>
<keyword evidence="1" id="KW-0812">Transmembrane</keyword>
<feature type="transmembrane region" description="Helical" evidence="1">
    <location>
        <begin position="37"/>
        <end position="54"/>
    </location>
</feature>
<dbReference type="Proteomes" id="UP000031012">
    <property type="component" value="Unassembled WGS sequence"/>
</dbReference>
<comment type="caution">
    <text evidence="2">The sequence shown here is derived from an EMBL/GenBank/DDBJ whole genome shotgun (WGS) entry which is preliminary data.</text>
</comment>
<keyword evidence="1" id="KW-0472">Membrane</keyword>
<protein>
    <submittedName>
        <fullName evidence="2">Membrane protein</fullName>
    </submittedName>
</protein>
<reference evidence="2 3" key="1">
    <citation type="submission" date="2014-03" db="EMBL/GenBank/DDBJ databases">
        <title>Genome sequence of the diesel-degrader and plant-growth promoter Acinetobacter oleivorans PF-1 isolated from the roots of poplar tree.</title>
        <authorList>
            <person name="Gkorezis P."/>
            <person name="van Hamme J."/>
            <person name="Rineau F."/>
            <person name="Vangronsveld J."/>
            <person name="Francetti A."/>
        </authorList>
    </citation>
    <scope>NUCLEOTIDE SEQUENCE [LARGE SCALE GENOMIC DNA]</scope>
    <source>
        <strain evidence="2 3">PF1</strain>
    </source>
</reference>
<evidence type="ECO:0000313" key="3">
    <source>
        <dbReference type="Proteomes" id="UP000031012"/>
    </source>
</evidence>
<name>A0A0B2UER2_9GAMM</name>
<feature type="transmembrane region" description="Helical" evidence="1">
    <location>
        <begin position="12"/>
        <end position="31"/>
    </location>
</feature>
<accession>A0A0B2UER2</accession>
<organism evidence="2 3">
    <name type="scientific">Acinetobacter oleivorans</name>
    <dbReference type="NCBI Taxonomy" id="1148157"/>
    <lineage>
        <taxon>Bacteria</taxon>
        <taxon>Pseudomonadati</taxon>
        <taxon>Pseudomonadota</taxon>
        <taxon>Gammaproteobacteria</taxon>
        <taxon>Moraxellales</taxon>
        <taxon>Moraxellaceae</taxon>
        <taxon>Acinetobacter</taxon>
    </lineage>
</organism>